<feature type="compositionally biased region" description="Basic residues" evidence="1">
    <location>
        <begin position="1"/>
        <end position="11"/>
    </location>
</feature>
<dbReference type="InterPro" id="IPR021054">
    <property type="entry name" value="Cell_wall_mannoprotein_1"/>
</dbReference>
<proteinExistence type="predicted"/>
<name>A0AAD2K0K7_9AGAR</name>
<feature type="region of interest" description="Disordered" evidence="1">
    <location>
        <begin position="1"/>
        <end position="23"/>
    </location>
</feature>
<evidence type="ECO:0000313" key="3">
    <source>
        <dbReference type="Proteomes" id="UP001295794"/>
    </source>
</evidence>
<sequence length="280" mass="29056">MSRRSPKRSRGASRGPSPAWQRSKWTKTATRLLIILFRCRWGCPARKNIPAGTGKRKDSRNTCCALCGINAAGRGSWESSSSSLTLLCLTRSSPAAMVQFTRALFIFGLAAAVLANPTPTIKKRTVAAVESDIATISSQVNTLDTDVKAFPTSGGTLLQALTIHSAATTLGTTLTKSNTDAAGLTFSESDASTILSSVQAFEPTILDALSGIVARKAAFNALPVGGIPALVLQDLKNLNASTIAFANALIAAAPADIKATATALEQSIASPFASAIAAYS</sequence>
<dbReference type="Pfam" id="PF12296">
    <property type="entry name" value="HsbA"/>
    <property type="match status" value="1"/>
</dbReference>
<dbReference type="PANTHER" id="PTHR38123:SF1">
    <property type="entry name" value="HYDROPHOBIC SURFACE BINDING PROTEIN"/>
    <property type="match status" value="1"/>
</dbReference>
<evidence type="ECO:0008006" key="4">
    <source>
        <dbReference type="Google" id="ProtNLM"/>
    </source>
</evidence>
<dbReference type="AlphaFoldDB" id="A0AAD2K0K7"/>
<accession>A0AAD2K0K7</accession>
<gene>
    <name evidence="2" type="ORF">MYCIT1_LOCUS17925</name>
</gene>
<reference evidence="2" key="1">
    <citation type="submission" date="2023-11" db="EMBL/GenBank/DDBJ databases">
        <authorList>
            <person name="De Vega J J."/>
            <person name="De Vega J J."/>
        </authorList>
    </citation>
    <scope>NUCLEOTIDE SEQUENCE</scope>
</reference>
<keyword evidence="3" id="KW-1185">Reference proteome</keyword>
<organism evidence="2 3">
    <name type="scientific">Mycena citricolor</name>
    <dbReference type="NCBI Taxonomy" id="2018698"/>
    <lineage>
        <taxon>Eukaryota</taxon>
        <taxon>Fungi</taxon>
        <taxon>Dikarya</taxon>
        <taxon>Basidiomycota</taxon>
        <taxon>Agaricomycotina</taxon>
        <taxon>Agaricomycetes</taxon>
        <taxon>Agaricomycetidae</taxon>
        <taxon>Agaricales</taxon>
        <taxon>Marasmiineae</taxon>
        <taxon>Mycenaceae</taxon>
        <taxon>Mycena</taxon>
    </lineage>
</organism>
<evidence type="ECO:0000313" key="2">
    <source>
        <dbReference type="EMBL" id="CAK5272292.1"/>
    </source>
</evidence>
<dbReference type="EMBL" id="CAVNYO010000181">
    <property type="protein sequence ID" value="CAK5272292.1"/>
    <property type="molecule type" value="Genomic_DNA"/>
</dbReference>
<dbReference type="Gene3D" id="1.20.1280.140">
    <property type="match status" value="1"/>
</dbReference>
<dbReference type="GO" id="GO:0005576">
    <property type="term" value="C:extracellular region"/>
    <property type="evidence" value="ECO:0007669"/>
    <property type="project" value="TreeGrafter"/>
</dbReference>
<dbReference type="Proteomes" id="UP001295794">
    <property type="component" value="Unassembled WGS sequence"/>
</dbReference>
<protein>
    <recommendedName>
        <fullName evidence="4">Hydrophobic surface binding protein</fullName>
    </recommendedName>
</protein>
<dbReference type="PANTHER" id="PTHR38123">
    <property type="entry name" value="CELL WALL SERINE-THREONINE-RICH GALACTOMANNOPROTEIN MP1 (AFU_ORTHOLOGUE AFUA_4G03240)"/>
    <property type="match status" value="1"/>
</dbReference>
<evidence type="ECO:0000256" key="1">
    <source>
        <dbReference type="SAM" id="MobiDB-lite"/>
    </source>
</evidence>
<comment type="caution">
    <text evidence="2">The sequence shown here is derived from an EMBL/GenBank/DDBJ whole genome shotgun (WGS) entry which is preliminary data.</text>
</comment>